<comment type="similarity">
    <text evidence="2 9">Belongs to the Mediator complex subunit 16 family.</text>
</comment>
<comment type="function">
    <text evidence="9">Component of the Mediator complex, a coactivator involved in the regulated transcription of nearly all RNA polymerase II-dependent genes. Mediator functions as a bridge to convey information from gene-specific regulatory proteins to the basal RNA polymerase II transcription machinery. Mediator is recruited to promoters by direct interactions with regulatory proteins and serves as a scaffold for the assembly of a functional preinitiation complex with RNA polymerase II and the general transcription factors.</text>
</comment>
<dbReference type="OMA" id="FDTTWLG"/>
<evidence type="ECO:0000313" key="13">
    <source>
        <dbReference type="EMBL" id="EHA53804.1"/>
    </source>
</evidence>
<dbReference type="InParanoid" id="G4MSV0"/>
<evidence type="ECO:0000256" key="10">
    <source>
        <dbReference type="SAM" id="MobiDB-lite"/>
    </source>
</evidence>
<evidence type="ECO:0000259" key="12">
    <source>
        <dbReference type="Pfam" id="PF20719"/>
    </source>
</evidence>
<dbReference type="SUPFAM" id="SSF50978">
    <property type="entry name" value="WD40 repeat-like"/>
    <property type="match status" value="1"/>
</dbReference>
<dbReference type="VEuPathDB" id="FungiDB:MGG_04587"/>
<reference evidence="13 14" key="1">
    <citation type="journal article" date="2005" name="Nature">
        <title>The genome sequence of the rice blast fungus Magnaporthe grisea.</title>
        <authorList>
            <person name="Dean R.A."/>
            <person name="Talbot N.J."/>
            <person name="Ebbole D.J."/>
            <person name="Farman M.L."/>
            <person name="Mitchell T.K."/>
            <person name="Orbach M.J."/>
            <person name="Thon M."/>
            <person name="Kulkarni R."/>
            <person name="Xu J.R."/>
            <person name="Pan H."/>
            <person name="Read N.D."/>
            <person name="Lee Y.H."/>
            <person name="Carbone I."/>
            <person name="Brown D."/>
            <person name="Oh Y.Y."/>
            <person name="Donofrio N."/>
            <person name="Jeong J.S."/>
            <person name="Soanes D.M."/>
            <person name="Djonovic S."/>
            <person name="Kolomiets E."/>
            <person name="Rehmeyer C."/>
            <person name="Li W."/>
            <person name="Harding M."/>
            <person name="Kim S."/>
            <person name="Lebrun M.H."/>
            <person name="Bohnert H."/>
            <person name="Coughlan S."/>
            <person name="Butler J."/>
            <person name="Calvo S."/>
            <person name="Ma L.J."/>
            <person name="Nicol R."/>
            <person name="Purcell S."/>
            <person name="Nusbaum C."/>
            <person name="Galagan J.E."/>
            <person name="Birren B.W."/>
        </authorList>
    </citation>
    <scope>NUCLEOTIDE SEQUENCE [LARGE SCALE GENOMIC DNA]</scope>
    <source>
        <strain evidence="14">70-15 / ATCC MYA-4617 / FGSC 8958</strain>
    </source>
</reference>
<feature type="compositionally biased region" description="Low complexity" evidence="10">
    <location>
        <begin position="852"/>
        <end position="867"/>
    </location>
</feature>
<evidence type="ECO:0000256" key="6">
    <source>
        <dbReference type="ARBA" id="ARBA00023163"/>
    </source>
</evidence>
<feature type="domain" description="Mediator complex subunit Med16 N-terminal" evidence="11">
    <location>
        <begin position="220"/>
        <end position="508"/>
    </location>
</feature>
<dbReference type="InterPro" id="IPR021665">
    <property type="entry name" value="Mediator_Med16_N"/>
</dbReference>
<dbReference type="Proteomes" id="UP000009058">
    <property type="component" value="Chromosome 2"/>
</dbReference>
<dbReference type="eggNOG" id="ENOG502QQU3">
    <property type="taxonomic scope" value="Eukaryota"/>
</dbReference>
<dbReference type="STRING" id="242507.G4MSV0"/>
<gene>
    <name evidence="9" type="primary">MED16</name>
    <name evidence="13" type="ORF">MGG_04587</name>
</gene>
<name>G4MSV0_PYRO7</name>
<dbReference type="PANTHER" id="PTHR13224:SF6">
    <property type="entry name" value="MEDIATOR OF RNA POLYMERASE II TRANSCRIPTION SUBUNIT 16"/>
    <property type="match status" value="1"/>
</dbReference>
<comment type="subunit">
    <text evidence="9">Component of the Mediator complex.</text>
</comment>
<evidence type="ECO:0000256" key="4">
    <source>
        <dbReference type="ARBA" id="ARBA00023015"/>
    </source>
</evidence>
<dbReference type="PANTHER" id="PTHR13224">
    <property type="entry name" value="THYROID HORMONE RECEPTOR-ASSOCIATED PROTEIN-RELATED"/>
    <property type="match status" value="1"/>
</dbReference>
<accession>G4MSV0</accession>
<proteinExistence type="inferred from homology"/>
<dbReference type="PHI-base" id="PHI:875"/>
<comment type="subcellular location">
    <subcellularLocation>
        <location evidence="1 9">Nucleus</location>
    </subcellularLocation>
</comment>
<evidence type="ECO:0000256" key="7">
    <source>
        <dbReference type="ARBA" id="ARBA00023242"/>
    </source>
</evidence>
<keyword evidence="6 9" id="KW-0804">Transcription</keyword>
<evidence type="ECO:0000256" key="8">
    <source>
        <dbReference type="ARBA" id="ARBA00032015"/>
    </source>
</evidence>
<keyword evidence="5 9" id="KW-0010">Activator</keyword>
<sequence>MMDTTMDAGMDASMDGGMDGGMDGALDGGMGNGMHGGMDGGMDGGMPVDLDGVDLFGDPVDLMATATPPSKKLLQQVDDMRSRGCCQKIAWSKHGAIASVAHDGRSIELRYLFSDPTDGSWKLSEPTTYSQFGATQPDSRIVHLSWAGSMPSSELAVIDDVGRVSFLAVPSAVNKPVTTRTWDSEPFDDLHAVAGSFWLPLVPPSRQHFVTQYGPAIRDGNAYRFEQSPTPAIGPFHPNPMKSAFLCVTSNGLLKLFYYQNNSTIQQTSLEMETISSADDIITHASMCADKSGQLYVALAHASQQLKIMRVQTDWGLPSQADKQTAPHALPLNPTLKEKRVAVTSWLQNDTAAAGLASHVDYAMTQLSLLELLPGVPNGDGQPWAPPLVLTVRSYVPTGYGGGLQSTVDIWEIISDQPQQLHQAFQQLSSRNGLGSNPQSATRLRKLESIPFHKVVVSINLLHSGRVVCFAFSDGSIQHRDRVTMTEIQASPDLDRIVTLNQMGFHYAEESPCLQVAFSPSNCSFVQICENGKIKWNHLRFPAADIGSTPQDVQYSAVIAGLTVALSTAVASMANFDDILILARQFNSKPRFAIDWIGQIVRLLRVHVDYSEGLSQDALVRNTNLQVCLSIMNHMGFGGEFRPRSFGGKFSLITLHVRNLVILITLANNANSQRKVTPLDEPEVVEVLASSFKWTIELLTWISDCIFELEDDVKFMTLLNASPGSQTDWKDLFSYLQSKEEVVLHLLLCSSSRGFLISVCRRLLHLDGLGKKAVQYYQQQFAKGAPSLQGSADSYENHTRLFSAYQKLHAHASNSMIDIAQLEKLLSGLGSQITTVYEQSFRIQAQRVQQQQQQGANANRQQQQQQQDARVKALQNQNELMLLLGGTPFPVLQPMLKKFFETDLQTFKATVPDRAKLYFADYSSLGILDDRYSLLERRKNRGRYVDTFSHVEMRPDSPPPKGQQDSTTPPGQWRRCVRCTSVMEDTTADPKTGLAIVMVNTNQRRCCCGGNWSVVPRGNAVV</sequence>
<dbReference type="Pfam" id="PF11635">
    <property type="entry name" value="Med16_N"/>
    <property type="match status" value="1"/>
</dbReference>
<evidence type="ECO:0000256" key="2">
    <source>
        <dbReference type="ARBA" id="ARBA00006543"/>
    </source>
</evidence>
<dbReference type="InterPro" id="IPR036322">
    <property type="entry name" value="WD40_repeat_dom_sf"/>
</dbReference>
<dbReference type="AlphaFoldDB" id="G4MSV0"/>
<dbReference type="KEGG" id="mgr:MGG_04587"/>
<dbReference type="HOGENOM" id="CLU_007624_1_0_1"/>
<dbReference type="EMBL" id="CM001232">
    <property type="protein sequence ID" value="EHA53804.1"/>
    <property type="molecule type" value="Genomic_DNA"/>
</dbReference>
<feature type="region of interest" description="Disordered" evidence="10">
    <location>
        <begin position="948"/>
        <end position="973"/>
    </location>
</feature>
<evidence type="ECO:0000259" key="11">
    <source>
        <dbReference type="Pfam" id="PF11635"/>
    </source>
</evidence>
<feature type="domain" description="Mediator complex subunit 16 C-terminal" evidence="12">
    <location>
        <begin position="913"/>
        <end position="1013"/>
    </location>
</feature>
<evidence type="ECO:0000256" key="1">
    <source>
        <dbReference type="ARBA" id="ARBA00004123"/>
    </source>
</evidence>
<evidence type="ECO:0000256" key="9">
    <source>
        <dbReference type="RuleBase" id="RU364149"/>
    </source>
</evidence>
<keyword evidence="4 9" id="KW-0805">Transcription regulation</keyword>
<dbReference type="GO" id="GO:0045893">
    <property type="term" value="P:positive regulation of DNA-templated transcription"/>
    <property type="evidence" value="ECO:0007669"/>
    <property type="project" value="TreeGrafter"/>
</dbReference>
<dbReference type="SMR" id="G4MSV0"/>
<evidence type="ECO:0000313" key="14">
    <source>
        <dbReference type="Proteomes" id="UP000009058"/>
    </source>
</evidence>
<keyword evidence="14" id="KW-1185">Reference proteome</keyword>
<dbReference type="GeneID" id="2678114"/>
<dbReference type="Pfam" id="PF20719">
    <property type="entry name" value="Med16_C"/>
    <property type="match status" value="1"/>
</dbReference>
<evidence type="ECO:0000256" key="5">
    <source>
        <dbReference type="ARBA" id="ARBA00023159"/>
    </source>
</evidence>
<evidence type="ECO:0000256" key="3">
    <source>
        <dbReference type="ARBA" id="ARBA00019614"/>
    </source>
</evidence>
<keyword evidence="7 9" id="KW-0539">Nucleus</keyword>
<reference key="2">
    <citation type="submission" date="2011-05" db="EMBL/GenBank/DDBJ databases">
        <title>The Genome Sequence of Magnaporthe oryzae 70-15.</title>
        <authorList>
            <consortium name="The Broad Institute Genome Sequencing Platform"/>
            <person name="Ma L.-J."/>
            <person name="Dead R."/>
            <person name="Young S.K."/>
            <person name="Zeng Q."/>
            <person name="Gargeya S."/>
            <person name="Fitzgerald M."/>
            <person name="Haas B."/>
            <person name="Abouelleil A."/>
            <person name="Alvarado L."/>
            <person name="Arachchi H.M."/>
            <person name="Berlin A."/>
            <person name="Brown A."/>
            <person name="Chapman S.B."/>
            <person name="Chen Z."/>
            <person name="Dunbar C."/>
            <person name="Freedman E."/>
            <person name="Gearin G."/>
            <person name="Gellesch M."/>
            <person name="Goldberg J."/>
            <person name="Griggs A."/>
            <person name="Gujja S."/>
            <person name="Heiman D."/>
            <person name="Howarth C."/>
            <person name="Larson L."/>
            <person name="Lui A."/>
            <person name="MacDonald P.J.P."/>
            <person name="Mehta T."/>
            <person name="Montmayeur A."/>
            <person name="Murphy C."/>
            <person name="Neiman D."/>
            <person name="Pearson M."/>
            <person name="Priest M."/>
            <person name="Roberts A."/>
            <person name="Saif S."/>
            <person name="Shea T."/>
            <person name="Shenoy N."/>
            <person name="Sisk P."/>
            <person name="Stolte C."/>
            <person name="Sykes S."/>
            <person name="Yandava C."/>
            <person name="Wortman J."/>
            <person name="Nusbaum C."/>
            <person name="Birren B."/>
        </authorList>
    </citation>
    <scope>NUCLEOTIDE SEQUENCE</scope>
    <source>
        <strain>70-15</strain>
    </source>
</reference>
<organism evidence="13 14">
    <name type="scientific">Pyricularia oryzae (strain 70-15 / ATCC MYA-4617 / FGSC 8958)</name>
    <name type="common">Rice blast fungus</name>
    <name type="synonym">Magnaporthe oryzae</name>
    <dbReference type="NCBI Taxonomy" id="242507"/>
    <lineage>
        <taxon>Eukaryota</taxon>
        <taxon>Fungi</taxon>
        <taxon>Dikarya</taxon>
        <taxon>Ascomycota</taxon>
        <taxon>Pezizomycotina</taxon>
        <taxon>Sordariomycetes</taxon>
        <taxon>Sordariomycetidae</taxon>
        <taxon>Magnaporthales</taxon>
        <taxon>Pyriculariaceae</taxon>
        <taxon>Pyricularia</taxon>
    </lineage>
</organism>
<dbReference type="InterPro" id="IPR048339">
    <property type="entry name" value="Mediator_Med16_C"/>
</dbReference>
<feature type="region of interest" description="Disordered" evidence="10">
    <location>
        <begin position="852"/>
        <end position="871"/>
    </location>
</feature>
<dbReference type="InterPro" id="IPR048338">
    <property type="entry name" value="Mediator_Med16"/>
</dbReference>
<protein>
    <recommendedName>
        <fullName evidence="3 9">Mediator of RNA polymerase II transcription subunit 16</fullName>
    </recommendedName>
    <alternativeName>
        <fullName evidence="8 9">Mediator complex subunit 16</fullName>
    </alternativeName>
</protein>
<dbReference type="GO" id="GO:0016592">
    <property type="term" value="C:mediator complex"/>
    <property type="evidence" value="ECO:0007669"/>
    <property type="project" value="InterPro"/>
</dbReference>
<dbReference type="RefSeq" id="XP_003713611.1">
    <property type="nucleotide sequence ID" value="XM_003713563.1"/>
</dbReference>
<dbReference type="OrthoDB" id="4139168at2759"/>